<gene>
    <name evidence="3" type="ORF">FYJ57_13690</name>
</gene>
<protein>
    <submittedName>
        <fullName evidence="3">Uncharacterized protein</fullName>
    </submittedName>
</protein>
<accession>A0A7X2TLR5</accession>
<dbReference type="RefSeq" id="WP_154433081.1">
    <property type="nucleotide sequence ID" value="NZ_VUMS01000038.1"/>
</dbReference>
<feature type="chain" id="PRO_5030915043" evidence="2">
    <location>
        <begin position="29"/>
        <end position="532"/>
    </location>
</feature>
<keyword evidence="4" id="KW-1185">Reference proteome</keyword>
<evidence type="ECO:0000256" key="2">
    <source>
        <dbReference type="SAM" id="SignalP"/>
    </source>
</evidence>
<evidence type="ECO:0000256" key="1">
    <source>
        <dbReference type="SAM" id="MobiDB-lite"/>
    </source>
</evidence>
<feature type="region of interest" description="Disordered" evidence="1">
    <location>
        <begin position="65"/>
        <end position="146"/>
    </location>
</feature>
<feature type="signal peptide" evidence="2">
    <location>
        <begin position="1"/>
        <end position="28"/>
    </location>
</feature>
<feature type="compositionally biased region" description="Low complexity" evidence="1">
    <location>
        <begin position="65"/>
        <end position="135"/>
    </location>
</feature>
<dbReference type="Proteomes" id="UP000440513">
    <property type="component" value="Unassembled WGS sequence"/>
</dbReference>
<organism evidence="3 4">
    <name type="scientific">Oliverpabstia intestinalis</name>
    <dbReference type="NCBI Taxonomy" id="2606633"/>
    <lineage>
        <taxon>Bacteria</taxon>
        <taxon>Bacillati</taxon>
        <taxon>Bacillota</taxon>
        <taxon>Clostridia</taxon>
        <taxon>Lachnospirales</taxon>
        <taxon>Lachnospiraceae</taxon>
        <taxon>Oliverpabstia</taxon>
    </lineage>
</organism>
<sequence>MKSRNKKRLLALVLCMVVAISNSSFIFASETGQTEYPQEAEVQTQDEAVADDMDVAAYAADEGQAVADEQPAAVEQVAAEPETTAETQEAQPVAEAPAAEQPTTEAPAAQASAVQAPATAPTEETAPASENATAETPEEDATQAEAENQQLTWSQVVGNTTVNVTAEAGALPADAKLSVTEITSEDEVKEIEKAVEEKAIEEQFSIKNIFSYDIKFLVNGSEVQPTTPVQVSVDTPEITSSEDAAVLHVNDNNVAEDMKGAVDGEGKVVFDAPHFSKYVIVQKGTATVTVTVEHYDNSKNPAEKIYSSKYTLSVGGSVKDFVKTQNWELEKIEVGDETDGYKEISEEAASNIEAVKDITIRVYCKPETSQKKDGVTFYDYTVKAGTMKNGTVHSINDISNYSQNTNGKLTVGENKRNYDYDTVYHAECSASDGRNANGYIGKDMTNPITGLISSLDSNDQPVFNYADPGFFNDTDIAITGNWKKINKTWNNNKYEYSEGNTYSSETRYTRKVYKNYKLEFENHKIMSDYCSP</sequence>
<comment type="caution">
    <text evidence="3">The sequence shown here is derived from an EMBL/GenBank/DDBJ whole genome shotgun (WGS) entry which is preliminary data.</text>
</comment>
<proteinExistence type="predicted"/>
<name>A0A7X2TLR5_9FIRM</name>
<dbReference type="AlphaFoldDB" id="A0A7X2TLR5"/>
<evidence type="ECO:0000313" key="3">
    <source>
        <dbReference type="EMBL" id="MST67733.1"/>
    </source>
</evidence>
<keyword evidence="2" id="KW-0732">Signal</keyword>
<evidence type="ECO:0000313" key="4">
    <source>
        <dbReference type="Proteomes" id="UP000440513"/>
    </source>
</evidence>
<reference evidence="3 4" key="1">
    <citation type="submission" date="2019-08" db="EMBL/GenBank/DDBJ databases">
        <title>In-depth cultivation of the pig gut microbiome towards novel bacterial diversity and tailored functional studies.</title>
        <authorList>
            <person name="Wylensek D."/>
            <person name="Hitch T.C.A."/>
            <person name="Clavel T."/>
        </authorList>
    </citation>
    <scope>NUCLEOTIDE SEQUENCE [LARGE SCALE GENOMIC DNA]</scope>
    <source>
        <strain evidence="3 4">BSM-380-WT-5A</strain>
    </source>
</reference>
<dbReference type="EMBL" id="VUMS01000038">
    <property type="protein sequence ID" value="MST67733.1"/>
    <property type="molecule type" value="Genomic_DNA"/>
</dbReference>